<dbReference type="SUPFAM" id="SSF50494">
    <property type="entry name" value="Trypsin-like serine proteases"/>
    <property type="match status" value="1"/>
</dbReference>
<dbReference type="InterPro" id="IPR001478">
    <property type="entry name" value="PDZ"/>
</dbReference>
<dbReference type="InterPro" id="IPR001940">
    <property type="entry name" value="Peptidase_S1C"/>
</dbReference>
<dbReference type="EMBL" id="VWOJ01000001">
    <property type="protein sequence ID" value="KAA5805476.1"/>
    <property type="molecule type" value="Genomic_DNA"/>
</dbReference>
<dbReference type="SUPFAM" id="SSF50156">
    <property type="entry name" value="PDZ domain-like"/>
    <property type="match status" value="2"/>
</dbReference>
<dbReference type="PRINTS" id="PR00834">
    <property type="entry name" value="PROTEASES2C"/>
</dbReference>
<organism evidence="5 6">
    <name type="scientific">Alkalicaulis satelles</name>
    <dbReference type="NCBI Taxonomy" id="2609175"/>
    <lineage>
        <taxon>Bacteria</taxon>
        <taxon>Pseudomonadati</taxon>
        <taxon>Pseudomonadota</taxon>
        <taxon>Alphaproteobacteria</taxon>
        <taxon>Maricaulales</taxon>
        <taxon>Maricaulaceae</taxon>
        <taxon>Alkalicaulis</taxon>
    </lineage>
</organism>
<evidence type="ECO:0000259" key="4">
    <source>
        <dbReference type="PROSITE" id="PS50106"/>
    </source>
</evidence>
<dbReference type="SMART" id="SM00228">
    <property type="entry name" value="PDZ"/>
    <property type="match status" value="2"/>
</dbReference>
<dbReference type="PROSITE" id="PS50106">
    <property type="entry name" value="PDZ"/>
    <property type="match status" value="2"/>
</dbReference>
<proteinExistence type="predicted"/>
<dbReference type="GO" id="GO:0006508">
    <property type="term" value="P:proteolysis"/>
    <property type="evidence" value="ECO:0007669"/>
    <property type="project" value="UniProtKB-KW"/>
</dbReference>
<sequence length="457" mass="47994">MCFALVMSGQGGAWAQPREGFADLNDRLSPAVVNIATAQRVGPRDGLPVFPPGSPLERFNDMLGEGPRMARSLGSGFIIDPEGLVVTNNHVIEDADAVEVVLQDGRVLAAEIIGRDPATDLAVLRVEAGEGLPYVPFGDSDGARVGDWVVAIGNPFGLGGSLTVGVISARGRDIGGQYDDYLQSDVSINRGNSGGPLFNLDGEVIGVNTAIFSPTGASVGISFSVPSAVARPVVDQLISFGETRRGWLGVNVQPVTADMARAMGLSSARGAVVTRIDPDGPAAEAELQPGDVILAIGGRAVADDRRLTRIVAETEPESRVALEVFRRGESLTLNVTIARLQERAAPARPGGQGAPEREPRAPASASVFGLTLAPITDALRRQYRIHPDADGLVVTEVDPDSDASGKVRVGDVLEEIAWTRVEGLEQARELAETARAGGPVLVTLNRQGQYLLQTLRG</sequence>
<name>A0A5M6ZKW7_9PROT</name>
<dbReference type="InterPro" id="IPR036034">
    <property type="entry name" value="PDZ_sf"/>
</dbReference>
<dbReference type="PANTHER" id="PTHR43343">
    <property type="entry name" value="PEPTIDASE S12"/>
    <property type="match status" value="1"/>
</dbReference>
<keyword evidence="2" id="KW-0378">Hydrolase</keyword>
<dbReference type="Proteomes" id="UP000325122">
    <property type="component" value="Unassembled WGS sequence"/>
</dbReference>
<reference evidence="5 6" key="1">
    <citation type="submission" date="2019-09" db="EMBL/GenBank/DDBJ databases">
        <authorList>
            <person name="Kevbrin V."/>
            <person name="Grouzdev D.S."/>
        </authorList>
    </citation>
    <scope>NUCLEOTIDE SEQUENCE [LARGE SCALE GENOMIC DNA]</scope>
    <source>
        <strain evidence="5 6">G-192</strain>
    </source>
</reference>
<dbReference type="Pfam" id="PF13365">
    <property type="entry name" value="Trypsin_2"/>
    <property type="match status" value="1"/>
</dbReference>
<dbReference type="AlphaFoldDB" id="A0A5M6ZKW7"/>
<evidence type="ECO:0000256" key="1">
    <source>
        <dbReference type="ARBA" id="ARBA00022670"/>
    </source>
</evidence>
<evidence type="ECO:0000256" key="3">
    <source>
        <dbReference type="SAM" id="MobiDB-lite"/>
    </source>
</evidence>
<dbReference type="CDD" id="cd10839">
    <property type="entry name" value="cpPDZ1_DegP-like"/>
    <property type="match status" value="1"/>
</dbReference>
<dbReference type="PANTHER" id="PTHR43343:SF3">
    <property type="entry name" value="PROTEASE DO-LIKE 8, CHLOROPLASTIC"/>
    <property type="match status" value="1"/>
</dbReference>
<keyword evidence="1" id="KW-0645">Protease</keyword>
<dbReference type="Gene3D" id="2.30.42.10">
    <property type="match status" value="2"/>
</dbReference>
<gene>
    <name evidence="5" type="ORF">F1654_01050</name>
</gene>
<feature type="domain" description="PDZ" evidence="4">
    <location>
        <begin position="237"/>
        <end position="328"/>
    </location>
</feature>
<keyword evidence="6" id="KW-1185">Reference proteome</keyword>
<dbReference type="Gene3D" id="2.40.10.120">
    <property type="match status" value="1"/>
</dbReference>
<evidence type="ECO:0000256" key="2">
    <source>
        <dbReference type="ARBA" id="ARBA00022801"/>
    </source>
</evidence>
<feature type="region of interest" description="Disordered" evidence="3">
    <location>
        <begin position="342"/>
        <end position="365"/>
    </location>
</feature>
<evidence type="ECO:0000313" key="5">
    <source>
        <dbReference type="EMBL" id="KAA5805476.1"/>
    </source>
</evidence>
<dbReference type="InterPro" id="IPR009003">
    <property type="entry name" value="Peptidase_S1_PA"/>
</dbReference>
<comment type="caution">
    <text evidence="5">The sequence shown here is derived from an EMBL/GenBank/DDBJ whole genome shotgun (WGS) entry which is preliminary data.</text>
</comment>
<evidence type="ECO:0000313" key="6">
    <source>
        <dbReference type="Proteomes" id="UP000325122"/>
    </source>
</evidence>
<accession>A0A5M6ZKW7</accession>
<dbReference type="Pfam" id="PF13180">
    <property type="entry name" value="PDZ_2"/>
    <property type="match status" value="1"/>
</dbReference>
<feature type="domain" description="PDZ" evidence="4">
    <location>
        <begin position="356"/>
        <end position="448"/>
    </location>
</feature>
<protein>
    <submittedName>
        <fullName evidence="5">PDZ domain-containing protein</fullName>
    </submittedName>
</protein>
<dbReference type="GO" id="GO:0004252">
    <property type="term" value="F:serine-type endopeptidase activity"/>
    <property type="evidence" value="ECO:0007669"/>
    <property type="project" value="InterPro"/>
</dbReference>
<dbReference type="InterPro" id="IPR051201">
    <property type="entry name" value="Chloro_Bact_Ser_Proteases"/>
</dbReference>